<comment type="subcellular location">
    <subcellularLocation>
        <location evidence="1">Periplasm</location>
    </subcellularLocation>
</comment>
<dbReference type="Gene3D" id="3.40.190.10">
    <property type="entry name" value="Periplasmic binding protein-like II"/>
    <property type="match status" value="2"/>
</dbReference>
<dbReference type="PANTHER" id="PTHR30024:SF47">
    <property type="entry name" value="TAURINE-BINDING PERIPLASMIC PROTEIN"/>
    <property type="match status" value="1"/>
</dbReference>
<dbReference type="AlphaFoldDB" id="A0A372EMC4"/>
<evidence type="ECO:0000313" key="4">
    <source>
        <dbReference type="EMBL" id="RFP80479.1"/>
    </source>
</evidence>
<organism evidence="4 5">
    <name type="scientific">Hydrogenophaga borbori</name>
    <dbReference type="NCBI Taxonomy" id="2294117"/>
    <lineage>
        <taxon>Bacteria</taxon>
        <taxon>Pseudomonadati</taxon>
        <taxon>Pseudomonadota</taxon>
        <taxon>Betaproteobacteria</taxon>
        <taxon>Burkholderiales</taxon>
        <taxon>Comamonadaceae</taxon>
        <taxon>Hydrogenophaga</taxon>
    </lineage>
</organism>
<dbReference type="Pfam" id="PF13379">
    <property type="entry name" value="NMT1_2"/>
    <property type="match status" value="1"/>
</dbReference>
<dbReference type="SUPFAM" id="SSF53850">
    <property type="entry name" value="Periplasmic binding protein-like II"/>
    <property type="match status" value="1"/>
</dbReference>
<dbReference type="Proteomes" id="UP000261931">
    <property type="component" value="Unassembled WGS sequence"/>
</dbReference>
<comment type="similarity">
    <text evidence="2">Belongs to the bacterial solute-binding protein SsuA/TauA family.</text>
</comment>
<keyword evidence="3" id="KW-0732">Signal</keyword>
<keyword evidence="5" id="KW-1185">Reference proteome</keyword>
<sequence length="333" mass="34893">MNDQGGRHTKTWLARMGRAAGCAVLLLLAGCMEVPQPPLAVGTNMRVGADPLVLASERGLVDPGRVKVVELASGSEVQRALNNGLLDAAALTLDETLRLVDAGVDLRIVALLNASQGADVVVARRDIESPRDLRGEMVAVEDTSVGAFMLQRMLGKTGLTRAEVRVVNLEANAHLDALRDGRVAAAVSHAPLSGALIAAGYRPIFSSRAIPGEVVDVMVVRASVLRARPEAVDGLLRAWAAGLAEVHADATRAAAALSPGTGLSTLEYVGALRDVAFMPLDVSLEQLTGPSVALEARARSVGGALMDVGLLRRMPLLVDLVDTSALRRVVRQP</sequence>
<evidence type="ECO:0008006" key="6">
    <source>
        <dbReference type="Google" id="ProtNLM"/>
    </source>
</evidence>
<dbReference type="GO" id="GO:0042597">
    <property type="term" value="C:periplasmic space"/>
    <property type="evidence" value="ECO:0007669"/>
    <property type="project" value="UniProtKB-SubCell"/>
</dbReference>
<evidence type="ECO:0000256" key="3">
    <source>
        <dbReference type="ARBA" id="ARBA00022729"/>
    </source>
</evidence>
<dbReference type="PANTHER" id="PTHR30024">
    <property type="entry name" value="ALIPHATIC SULFONATES-BINDING PROTEIN-RELATED"/>
    <property type="match status" value="1"/>
</dbReference>
<protein>
    <recommendedName>
        <fullName evidence="6">SsuA/THI5-like domain-containing protein</fullName>
    </recommendedName>
</protein>
<evidence type="ECO:0000256" key="1">
    <source>
        <dbReference type="ARBA" id="ARBA00004418"/>
    </source>
</evidence>
<dbReference type="PROSITE" id="PS51257">
    <property type="entry name" value="PROKAR_LIPOPROTEIN"/>
    <property type="match status" value="1"/>
</dbReference>
<reference evidence="4 5" key="1">
    <citation type="submission" date="2018-08" db="EMBL/GenBank/DDBJ databases">
        <title>Hydrogenophaga sp. LA-38 isolated from sludge.</title>
        <authorList>
            <person name="Im W.-T."/>
        </authorList>
    </citation>
    <scope>NUCLEOTIDE SEQUENCE [LARGE SCALE GENOMIC DNA]</scope>
    <source>
        <strain evidence="4 5">LA-38</strain>
    </source>
</reference>
<dbReference type="RefSeq" id="WP_116958494.1">
    <property type="nucleotide sequence ID" value="NZ_QVLS01000003.1"/>
</dbReference>
<dbReference type="EMBL" id="QVLS01000003">
    <property type="protein sequence ID" value="RFP80479.1"/>
    <property type="molecule type" value="Genomic_DNA"/>
</dbReference>
<proteinExistence type="inferred from homology"/>
<gene>
    <name evidence="4" type="ORF">DY262_08580</name>
</gene>
<evidence type="ECO:0000256" key="2">
    <source>
        <dbReference type="ARBA" id="ARBA00010742"/>
    </source>
</evidence>
<accession>A0A372EMC4</accession>
<comment type="caution">
    <text evidence="4">The sequence shown here is derived from an EMBL/GenBank/DDBJ whole genome shotgun (WGS) entry which is preliminary data.</text>
</comment>
<name>A0A372EMC4_9BURK</name>
<evidence type="ECO:0000313" key="5">
    <source>
        <dbReference type="Proteomes" id="UP000261931"/>
    </source>
</evidence>